<dbReference type="HAMAP" id="MF_00625">
    <property type="entry name" value="SelD"/>
    <property type="match status" value="1"/>
</dbReference>
<comment type="function">
    <text evidence="9">Synthesizes selenophosphate from selenide and ATP.</text>
</comment>
<dbReference type="GO" id="GO:0004756">
    <property type="term" value="F:selenide, water dikinase activity"/>
    <property type="evidence" value="ECO:0007669"/>
    <property type="project" value="UniProtKB-UniRule"/>
</dbReference>
<evidence type="ECO:0000256" key="7">
    <source>
        <dbReference type="ARBA" id="ARBA00022842"/>
    </source>
</evidence>
<organism evidence="12 13">
    <name type="scientific">Anaerosolibacter carboniphilus</name>
    <dbReference type="NCBI Taxonomy" id="1417629"/>
    <lineage>
        <taxon>Bacteria</taxon>
        <taxon>Bacillati</taxon>
        <taxon>Bacillota</taxon>
        <taxon>Clostridia</taxon>
        <taxon>Peptostreptococcales</taxon>
        <taxon>Thermotaleaceae</taxon>
        <taxon>Anaerosolibacter</taxon>
    </lineage>
</organism>
<evidence type="ECO:0000313" key="13">
    <source>
        <dbReference type="Proteomes" id="UP000579281"/>
    </source>
</evidence>
<sequence length="322" mass="34932">MAQVLCHLPKIHDPKLLVGLETSDDAAVYKLDDETALVQTLDFFTPIVDDPYMYGQIAAANSLSDVYAMGGQPLLAMNIACFPNCFSQEVLTEILKGGAEKIREAGALLVGGHTVEDNEPKYGLSVTGIVHPDKVISNAMAKPGDQLILTKPLGMGILNTALKADLLSKSQIEKVMMIMATLNNVAADGMKKFGASACTDITGFGLLGHAYEMAKASKVSMKIDHRIIPTIDNAVEYGKMGLVPAGAYANRKYVAEHVRFDDKVPQHMQDILFDPQTSGGLLISLPKDQVDSLLNYYRRHLSVDFAVIGEVMEKDEASIYVL</sequence>
<comment type="caution">
    <text evidence="12">The sequence shown here is derived from an EMBL/GenBank/DDBJ whole genome shotgun (WGS) entry which is preliminary data.</text>
</comment>
<protein>
    <recommendedName>
        <fullName evidence="9">Selenide, water dikinase</fullName>
        <ecNumber evidence="9">2.7.9.3</ecNumber>
    </recommendedName>
    <alternativeName>
        <fullName evidence="9">Selenium donor protein</fullName>
    </alternativeName>
    <alternativeName>
        <fullName evidence="9">Selenophosphate synthase</fullName>
    </alternativeName>
</protein>
<dbReference type="SUPFAM" id="SSF55326">
    <property type="entry name" value="PurM N-terminal domain-like"/>
    <property type="match status" value="1"/>
</dbReference>
<dbReference type="GO" id="GO:0005737">
    <property type="term" value="C:cytoplasm"/>
    <property type="evidence" value="ECO:0007669"/>
    <property type="project" value="TreeGrafter"/>
</dbReference>
<dbReference type="GO" id="GO:0000287">
    <property type="term" value="F:magnesium ion binding"/>
    <property type="evidence" value="ECO:0007669"/>
    <property type="project" value="UniProtKB-UniRule"/>
</dbReference>
<dbReference type="CDD" id="cd02195">
    <property type="entry name" value="SelD"/>
    <property type="match status" value="1"/>
</dbReference>
<feature type="binding site" evidence="9">
    <location>
        <position position="25"/>
    </location>
    <ligand>
        <name>Mg(2+)</name>
        <dbReference type="ChEBI" id="CHEBI:18420"/>
    </ligand>
</feature>
<dbReference type="NCBIfam" id="TIGR00476">
    <property type="entry name" value="selD"/>
    <property type="match status" value="1"/>
</dbReference>
<dbReference type="InterPro" id="IPR023061">
    <property type="entry name" value="SelD_I"/>
</dbReference>
<dbReference type="FunFam" id="3.30.1330.10:FF:000003">
    <property type="entry name" value="Selenide, water dikinase"/>
    <property type="match status" value="1"/>
</dbReference>
<dbReference type="Proteomes" id="UP000579281">
    <property type="component" value="Unassembled WGS sequence"/>
</dbReference>
<keyword evidence="7 9" id="KW-0460">Magnesium</keyword>
<dbReference type="Gene3D" id="3.90.650.10">
    <property type="entry name" value="PurM-like C-terminal domain"/>
    <property type="match status" value="1"/>
</dbReference>
<comment type="similarity">
    <text evidence="1 9">Belongs to the selenophosphate synthase 1 family. Class I subfamily.</text>
</comment>
<dbReference type="GO" id="GO:0016260">
    <property type="term" value="P:selenocysteine biosynthetic process"/>
    <property type="evidence" value="ECO:0007669"/>
    <property type="project" value="InterPro"/>
</dbReference>
<dbReference type="GO" id="GO:0005524">
    <property type="term" value="F:ATP binding"/>
    <property type="evidence" value="ECO:0007669"/>
    <property type="project" value="UniProtKB-UniRule"/>
</dbReference>
<dbReference type="InterPro" id="IPR010918">
    <property type="entry name" value="PurM-like_C_dom"/>
</dbReference>
<evidence type="ECO:0000256" key="6">
    <source>
        <dbReference type="ARBA" id="ARBA00022840"/>
    </source>
</evidence>
<keyword evidence="8 9" id="KW-0711">Selenium</keyword>
<dbReference type="AlphaFoldDB" id="A0A841KS29"/>
<comment type="catalytic activity">
    <reaction evidence="9">
        <text>hydrogenselenide + ATP + H2O = selenophosphate + AMP + phosphate + 2 H(+)</text>
        <dbReference type="Rhea" id="RHEA:18737"/>
        <dbReference type="ChEBI" id="CHEBI:15377"/>
        <dbReference type="ChEBI" id="CHEBI:15378"/>
        <dbReference type="ChEBI" id="CHEBI:16144"/>
        <dbReference type="ChEBI" id="CHEBI:29317"/>
        <dbReference type="ChEBI" id="CHEBI:30616"/>
        <dbReference type="ChEBI" id="CHEBI:43474"/>
        <dbReference type="ChEBI" id="CHEBI:456215"/>
        <dbReference type="EC" id="2.7.9.3"/>
    </reaction>
</comment>
<feature type="binding site" description="in other chain" evidence="9">
    <location>
        <position position="42"/>
    </location>
    <ligand>
        <name>ATP</name>
        <dbReference type="ChEBI" id="CHEBI:30616"/>
        <note>ligand shared between dimeric partners</note>
    </ligand>
</feature>
<comment type="caution">
    <text evidence="9">Lacks conserved residue(s) required for the propagation of feature annotation.</text>
</comment>
<evidence type="ECO:0000256" key="4">
    <source>
        <dbReference type="ARBA" id="ARBA00022741"/>
    </source>
</evidence>
<evidence type="ECO:0000259" key="11">
    <source>
        <dbReference type="Pfam" id="PF02769"/>
    </source>
</evidence>
<dbReference type="EC" id="2.7.9.3" evidence="9"/>
<dbReference type="Gene3D" id="3.30.1330.10">
    <property type="entry name" value="PurM-like, N-terminal domain"/>
    <property type="match status" value="1"/>
</dbReference>
<feature type="binding site" evidence="9">
    <location>
        <position position="200"/>
    </location>
    <ligand>
        <name>Mg(2+)</name>
        <dbReference type="ChEBI" id="CHEBI:18420"/>
    </ligand>
</feature>
<keyword evidence="2 9" id="KW-0808">Transferase</keyword>
<dbReference type="NCBIfam" id="NF002098">
    <property type="entry name" value="PRK00943.1"/>
    <property type="match status" value="1"/>
</dbReference>
<feature type="binding site" evidence="9">
    <location>
        <position position="65"/>
    </location>
    <ligand>
        <name>Mg(2+)</name>
        <dbReference type="ChEBI" id="CHEBI:18420"/>
    </ligand>
</feature>
<dbReference type="InterPro" id="IPR036921">
    <property type="entry name" value="PurM-like_N_sf"/>
</dbReference>
<comment type="cofactor">
    <cofactor evidence="9">
        <name>Mg(2+)</name>
        <dbReference type="ChEBI" id="CHEBI:18420"/>
    </cofactor>
    <text evidence="9">Binds 1 Mg(2+) ion per monomer.</text>
</comment>
<evidence type="ECO:0000256" key="2">
    <source>
        <dbReference type="ARBA" id="ARBA00022679"/>
    </source>
</evidence>
<dbReference type="InterPro" id="IPR016188">
    <property type="entry name" value="PurM-like_N"/>
</dbReference>
<keyword evidence="13" id="KW-1185">Reference proteome</keyword>
<dbReference type="PIRSF" id="PIRSF036407">
    <property type="entry name" value="Selenphspht_syn"/>
    <property type="match status" value="1"/>
</dbReference>
<dbReference type="EMBL" id="JACHEN010000004">
    <property type="protein sequence ID" value="MBB6214860.1"/>
    <property type="molecule type" value="Genomic_DNA"/>
</dbReference>
<dbReference type="PANTHER" id="PTHR10256">
    <property type="entry name" value="SELENIDE, WATER DIKINASE"/>
    <property type="match status" value="1"/>
</dbReference>
<evidence type="ECO:0000256" key="9">
    <source>
        <dbReference type="HAMAP-Rule" id="MF_00625"/>
    </source>
</evidence>
<keyword evidence="4 9" id="KW-0547">Nucleotide-binding</keyword>
<evidence type="ECO:0000256" key="1">
    <source>
        <dbReference type="ARBA" id="ARBA00008026"/>
    </source>
</evidence>
<evidence type="ECO:0000259" key="10">
    <source>
        <dbReference type="Pfam" id="PF00586"/>
    </source>
</evidence>
<keyword evidence="5 9" id="KW-0418">Kinase</keyword>
<evidence type="ECO:0000256" key="5">
    <source>
        <dbReference type="ARBA" id="ARBA00022777"/>
    </source>
</evidence>
<evidence type="ECO:0000256" key="3">
    <source>
        <dbReference type="ARBA" id="ARBA00022723"/>
    </source>
</evidence>
<dbReference type="PANTHER" id="PTHR10256:SF0">
    <property type="entry name" value="INACTIVE SELENIDE, WATER DIKINASE-LIKE PROTEIN-RELATED"/>
    <property type="match status" value="1"/>
</dbReference>
<dbReference type="FunFam" id="3.90.650.10:FF:000004">
    <property type="entry name" value="Selenide, water dikinase"/>
    <property type="match status" value="1"/>
</dbReference>
<accession>A0A841KS29</accession>
<name>A0A841KS29_9FIRM</name>
<dbReference type="SUPFAM" id="SSF56042">
    <property type="entry name" value="PurM C-terminal domain-like"/>
    <property type="match status" value="1"/>
</dbReference>
<keyword evidence="6 9" id="KW-0067">ATP-binding</keyword>
<feature type="binding site" evidence="9">
    <location>
        <begin position="112"/>
        <end position="114"/>
    </location>
    <ligand>
        <name>ATP</name>
        <dbReference type="ChEBI" id="CHEBI:30616"/>
        <note>ligand shared between dimeric partners</note>
    </ligand>
</feature>
<dbReference type="InterPro" id="IPR036676">
    <property type="entry name" value="PurM-like_C_sf"/>
</dbReference>
<evidence type="ECO:0000313" key="12">
    <source>
        <dbReference type="EMBL" id="MBB6214860.1"/>
    </source>
</evidence>
<comment type="subunit">
    <text evidence="9">Homodimer.</text>
</comment>
<reference evidence="12 13" key="1">
    <citation type="submission" date="2020-08" db="EMBL/GenBank/DDBJ databases">
        <title>Genomic Encyclopedia of Type Strains, Phase IV (KMG-IV): sequencing the most valuable type-strain genomes for metagenomic binning, comparative biology and taxonomic classification.</title>
        <authorList>
            <person name="Goeker M."/>
        </authorList>
    </citation>
    <scope>NUCLEOTIDE SEQUENCE [LARGE SCALE GENOMIC DNA]</scope>
    <source>
        <strain evidence="12 13">DSM 103526</strain>
    </source>
</reference>
<keyword evidence="3 9" id="KW-0479">Metal-binding</keyword>
<gene>
    <name evidence="9" type="primary">selD</name>
    <name evidence="12" type="ORF">HNQ80_000945</name>
</gene>
<feature type="binding site" description="in other chain" evidence="9">
    <location>
        <position position="65"/>
    </location>
    <ligand>
        <name>ATP</name>
        <dbReference type="ChEBI" id="CHEBI:30616"/>
        <note>ligand shared between dimeric partners</note>
    </ligand>
</feature>
<dbReference type="InterPro" id="IPR004536">
    <property type="entry name" value="SPS/SelD"/>
</dbReference>
<proteinExistence type="inferred from homology"/>
<dbReference type="Pfam" id="PF02769">
    <property type="entry name" value="AIRS_C"/>
    <property type="match status" value="1"/>
</dbReference>
<feature type="binding site" description="in other chain" evidence="9">
    <location>
        <begin position="22"/>
        <end position="24"/>
    </location>
    <ligand>
        <name>ATP</name>
        <dbReference type="ChEBI" id="CHEBI:30616"/>
        <note>ligand shared between dimeric partners</note>
    </ligand>
</feature>
<feature type="domain" description="PurM-like C-terminal" evidence="11">
    <location>
        <begin position="142"/>
        <end position="320"/>
    </location>
</feature>
<feature type="domain" description="PurM-like N-terminal" evidence="10">
    <location>
        <begin position="24"/>
        <end position="130"/>
    </location>
</feature>
<dbReference type="Pfam" id="PF00586">
    <property type="entry name" value="AIRS"/>
    <property type="match status" value="1"/>
</dbReference>
<evidence type="ECO:0000256" key="8">
    <source>
        <dbReference type="ARBA" id="ARBA00023266"/>
    </source>
</evidence>